<reference evidence="1" key="1">
    <citation type="submission" date="2019-11" db="EMBL/GenBank/DDBJ databases">
        <title>Nori genome reveals adaptations in red seaweeds to the harsh intertidal environment.</title>
        <authorList>
            <person name="Wang D."/>
            <person name="Mao Y."/>
        </authorList>
    </citation>
    <scope>NUCLEOTIDE SEQUENCE</scope>
    <source>
        <tissue evidence="1">Gametophyte</tissue>
    </source>
</reference>
<comment type="caution">
    <text evidence="1">The sequence shown here is derived from an EMBL/GenBank/DDBJ whole genome shotgun (WGS) entry which is preliminary data.</text>
</comment>
<accession>A0ACC3BP56</accession>
<keyword evidence="2" id="KW-1185">Reference proteome</keyword>
<protein>
    <submittedName>
        <fullName evidence="1">Uncharacterized protein</fullName>
    </submittedName>
</protein>
<gene>
    <name evidence="1" type="ORF">I4F81_002284</name>
</gene>
<evidence type="ECO:0000313" key="1">
    <source>
        <dbReference type="EMBL" id="KAK1859690.1"/>
    </source>
</evidence>
<proteinExistence type="predicted"/>
<organism evidence="1 2">
    <name type="scientific">Pyropia yezoensis</name>
    <name type="common">Susabi-nori</name>
    <name type="synonym">Porphyra yezoensis</name>
    <dbReference type="NCBI Taxonomy" id="2788"/>
    <lineage>
        <taxon>Eukaryota</taxon>
        <taxon>Rhodophyta</taxon>
        <taxon>Bangiophyceae</taxon>
        <taxon>Bangiales</taxon>
        <taxon>Bangiaceae</taxon>
        <taxon>Pyropia</taxon>
    </lineage>
</organism>
<name>A0ACC3BP56_PYRYE</name>
<sequence>MAEIGLSASPATAADIVGGRSGWASLADAAMRPSCRTPVTDPRPRWCLSAAVSLLYAGGCLVGSAPSPFRPHPSPLGWWAMRAYGDLADAEPSVSAKQSSRDHVSASAATGSSETSPFSDLPTESYLHSAMELEAILSFLDQMFALVHTLMGDEVLSLGAAKLDAYEAACKLPTGASRPELLTQRAEQIAKGAAVMLLRASLL</sequence>
<evidence type="ECO:0000313" key="2">
    <source>
        <dbReference type="Proteomes" id="UP000798662"/>
    </source>
</evidence>
<dbReference type="EMBL" id="CM020618">
    <property type="protein sequence ID" value="KAK1859690.1"/>
    <property type="molecule type" value="Genomic_DNA"/>
</dbReference>
<dbReference type="Proteomes" id="UP000798662">
    <property type="component" value="Chromosome 1"/>
</dbReference>